<reference evidence="2" key="1">
    <citation type="submission" date="2022-10" db="EMBL/GenBank/DDBJ databases">
        <title>Vagococcus sp. isolated from poultry meat.</title>
        <authorList>
            <person name="Johansson P."/>
            <person name="Bjorkroth J."/>
        </authorList>
    </citation>
    <scope>NUCLEOTIDE SEQUENCE</scope>
    <source>
        <strain evidence="2">STAA11</strain>
    </source>
</reference>
<sequence>MTKNPIDDLKSRTIMYENQIEHLEKLGLPTTRDELFEYFKQVYKPKNIAVILHDKDLNENGEYAKPHFHVSMSFENPMSLVAQANKINDVHQNFTAFNRQGRYNFENLFSDLCHRTKKSQSKFQYPPHDVRASFDYPEWLEQTKSSVSISRTVEINNLLEDFGQEVITLKDLRNRLTNLEFAKNERLIKSLRNSISEKRFELFKEEMITENKTIQAFYFFGDTGTGKTRDSKEKFADDCFVTGSNRDLFSNYDGQKTIIIDELRPETITYDELLKILDPFNFENVVGSRYFDKKLVAENIIITTPYAPYEFYNKVQGSDIIHIIKTEKGVVETVSSDNPDKPEQFYRRINIFKFEKEAIISIYFNDEVKSFEPLLNQQVKNKWSTEQTFTTKKELLDSSNKLFGGD</sequence>
<dbReference type="GO" id="GO:0003916">
    <property type="term" value="F:DNA topoisomerase activity"/>
    <property type="evidence" value="ECO:0007669"/>
    <property type="project" value="InterPro"/>
</dbReference>
<dbReference type="Gene3D" id="3.40.1310.30">
    <property type="match status" value="1"/>
</dbReference>
<evidence type="ECO:0000313" key="2">
    <source>
        <dbReference type="EMBL" id="WEG73493.1"/>
    </source>
</evidence>
<accession>A0AAF0CV59</accession>
<dbReference type="RefSeq" id="WP_275469292.1">
    <property type="nucleotide sequence ID" value="NZ_CP110232.1"/>
</dbReference>
<name>A0AAF0CV59_9ENTE</name>
<protein>
    <submittedName>
        <fullName evidence="2">Rep family protein</fullName>
    </submittedName>
</protein>
<dbReference type="KEGG" id="vie:OL234_00875"/>
<organism evidence="2 3">
    <name type="scientific">Vagococcus intermedius</name>
    <dbReference type="NCBI Taxonomy" id="2991418"/>
    <lineage>
        <taxon>Bacteria</taxon>
        <taxon>Bacillati</taxon>
        <taxon>Bacillota</taxon>
        <taxon>Bacilli</taxon>
        <taxon>Lactobacillales</taxon>
        <taxon>Enterococcaceae</taxon>
        <taxon>Vagococcus</taxon>
    </lineage>
</organism>
<evidence type="ECO:0000259" key="1">
    <source>
        <dbReference type="Pfam" id="PF01719"/>
    </source>
</evidence>
<dbReference type="GO" id="GO:0006260">
    <property type="term" value="P:DNA replication"/>
    <property type="evidence" value="ECO:0007669"/>
    <property type="project" value="InterPro"/>
</dbReference>
<dbReference type="GO" id="GO:0003677">
    <property type="term" value="F:DNA binding"/>
    <property type="evidence" value="ECO:0007669"/>
    <property type="project" value="InterPro"/>
</dbReference>
<dbReference type="EMBL" id="CP110232">
    <property type="protein sequence ID" value="WEG73493.1"/>
    <property type="molecule type" value="Genomic_DNA"/>
</dbReference>
<gene>
    <name evidence="2" type="ORF">OL234_00875</name>
</gene>
<keyword evidence="3" id="KW-1185">Reference proteome</keyword>
<dbReference type="Proteomes" id="UP001179647">
    <property type="component" value="Chromosome"/>
</dbReference>
<feature type="domain" description="Plasmid replication protein origin binding" evidence="1">
    <location>
        <begin position="48"/>
        <end position="133"/>
    </location>
</feature>
<dbReference type="InterPro" id="IPR002631">
    <property type="entry name" value="Plasmid_rep_OBD"/>
</dbReference>
<evidence type="ECO:0000313" key="3">
    <source>
        <dbReference type="Proteomes" id="UP001179647"/>
    </source>
</evidence>
<proteinExistence type="predicted"/>
<dbReference type="GO" id="GO:0005727">
    <property type="term" value="C:extrachromosomal circular DNA"/>
    <property type="evidence" value="ECO:0007669"/>
    <property type="project" value="InterPro"/>
</dbReference>
<dbReference type="AlphaFoldDB" id="A0AAF0CV59"/>
<dbReference type="Pfam" id="PF01719">
    <property type="entry name" value="Rep_OBD"/>
    <property type="match status" value="1"/>
</dbReference>